<dbReference type="Proteomes" id="UP000595197">
    <property type="component" value="Chromosome"/>
</dbReference>
<feature type="domain" description="PAC" evidence="12">
    <location>
        <begin position="241"/>
        <end position="293"/>
    </location>
</feature>
<dbReference type="Pfam" id="PF00072">
    <property type="entry name" value="Response_reg"/>
    <property type="match status" value="1"/>
</dbReference>
<name>A0ABX7B736_9PROT</name>
<evidence type="ECO:0000256" key="5">
    <source>
        <dbReference type="ARBA" id="ARBA00022741"/>
    </source>
</evidence>
<dbReference type="InterPro" id="IPR035965">
    <property type="entry name" value="PAS-like_dom_sf"/>
</dbReference>
<dbReference type="PROSITE" id="PS50112">
    <property type="entry name" value="PAS"/>
    <property type="match status" value="1"/>
</dbReference>
<dbReference type="InterPro" id="IPR011495">
    <property type="entry name" value="Sig_transdc_His_kin_sub2_dim/P"/>
</dbReference>
<dbReference type="SUPFAM" id="SSF55785">
    <property type="entry name" value="PYP-like sensor domain (PAS domain)"/>
    <property type="match status" value="1"/>
</dbReference>
<dbReference type="SUPFAM" id="SSF52172">
    <property type="entry name" value="CheY-like"/>
    <property type="match status" value="1"/>
</dbReference>
<keyword evidence="7" id="KW-0067">ATP-binding</keyword>
<evidence type="ECO:0000313" key="14">
    <source>
        <dbReference type="Proteomes" id="UP000595197"/>
    </source>
</evidence>
<evidence type="ECO:0000259" key="10">
    <source>
        <dbReference type="PROSITE" id="PS50110"/>
    </source>
</evidence>
<dbReference type="SMART" id="SM00448">
    <property type="entry name" value="REC"/>
    <property type="match status" value="1"/>
</dbReference>
<evidence type="ECO:0000256" key="3">
    <source>
        <dbReference type="ARBA" id="ARBA00022553"/>
    </source>
</evidence>
<dbReference type="PANTHER" id="PTHR41523:SF8">
    <property type="entry name" value="ETHYLENE RESPONSE SENSOR PROTEIN"/>
    <property type="match status" value="1"/>
</dbReference>
<evidence type="ECO:0000256" key="6">
    <source>
        <dbReference type="ARBA" id="ARBA00022777"/>
    </source>
</evidence>
<proteinExistence type="predicted"/>
<dbReference type="EC" id="2.7.13.3" evidence="2"/>
<keyword evidence="14" id="KW-1185">Reference proteome</keyword>
<evidence type="ECO:0000313" key="13">
    <source>
        <dbReference type="EMBL" id="QQP90191.1"/>
    </source>
</evidence>
<evidence type="ECO:0000256" key="9">
    <source>
        <dbReference type="PROSITE-ProRule" id="PRU00169"/>
    </source>
</evidence>
<keyword evidence="8" id="KW-0843">Virulence</keyword>
<keyword evidence="3 9" id="KW-0597">Phosphoprotein</keyword>
<keyword evidence="6" id="KW-0418">Kinase</keyword>
<dbReference type="EMBL" id="CP067420">
    <property type="protein sequence ID" value="QQP90191.1"/>
    <property type="molecule type" value="Genomic_DNA"/>
</dbReference>
<dbReference type="CDD" id="cd17551">
    <property type="entry name" value="REC_RpfG-like"/>
    <property type="match status" value="1"/>
</dbReference>
<evidence type="ECO:0000256" key="7">
    <source>
        <dbReference type="ARBA" id="ARBA00022840"/>
    </source>
</evidence>
<dbReference type="InterPro" id="IPR011006">
    <property type="entry name" value="CheY-like_superfamily"/>
</dbReference>
<dbReference type="Gene3D" id="3.30.450.20">
    <property type="entry name" value="PAS domain"/>
    <property type="match status" value="1"/>
</dbReference>
<dbReference type="PROSITE" id="PS50113">
    <property type="entry name" value="PAC"/>
    <property type="match status" value="1"/>
</dbReference>
<organism evidence="13 14">
    <name type="scientific">Skermanella cutis</name>
    <dbReference type="NCBI Taxonomy" id="2775420"/>
    <lineage>
        <taxon>Bacteria</taxon>
        <taxon>Pseudomonadati</taxon>
        <taxon>Pseudomonadota</taxon>
        <taxon>Alphaproteobacteria</taxon>
        <taxon>Rhodospirillales</taxon>
        <taxon>Azospirillaceae</taxon>
        <taxon>Skermanella</taxon>
    </lineage>
</organism>
<dbReference type="InterPro" id="IPR000700">
    <property type="entry name" value="PAS-assoc_C"/>
</dbReference>
<reference evidence="13" key="1">
    <citation type="submission" date="2021-02" db="EMBL/GenBank/DDBJ databases">
        <title>Skermanella TT6 skin isolate.</title>
        <authorList>
            <person name="Lee K."/>
            <person name="Ganzorig M."/>
        </authorList>
    </citation>
    <scope>NUCLEOTIDE SEQUENCE</scope>
    <source>
        <strain evidence="13">TT6</strain>
    </source>
</reference>
<dbReference type="RefSeq" id="WP_201077131.1">
    <property type="nucleotide sequence ID" value="NZ_CP067420.1"/>
</dbReference>
<dbReference type="Pfam" id="PF07568">
    <property type="entry name" value="HisKA_2"/>
    <property type="match status" value="1"/>
</dbReference>
<keyword evidence="4" id="KW-0808">Transferase</keyword>
<keyword evidence="5" id="KW-0547">Nucleotide-binding</keyword>
<dbReference type="Gene3D" id="3.40.50.2300">
    <property type="match status" value="1"/>
</dbReference>
<evidence type="ECO:0000256" key="1">
    <source>
        <dbReference type="ARBA" id="ARBA00000085"/>
    </source>
</evidence>
<feature type="domain" description="PAS" evidence="11">
    <location>
        <begin position="154"/>
        <end position="200"/>
    </location>
</feature>
<dbReference type="Pfam" id="PF13426">
    <property type="entry name" value="PAS_9"/>
    <property type="match status" value="1"/>
</dbReference>
<feature type="domain" description="Response regulatory" evidence="10">
    <location>
        <begin position="19"/>
        <end position="137"/>
    </location>
</feature>
<gene>
    <name evidence="13" type="ORF">IGS68_02685</name>
</gene>
<evidence type="ECO:0000256" key="8">
    <source>
        <dbReference type="ARBA" id="ARBA00023026"/>
    </source>
</evidence>
<feature type="modified residue" description="4-aspartylphosphate" evidence="9">
    <location>
        <position position="70"/>
    </location>
</feature>
<protein>
    <recommendedName>
        <fullName evidence="2">histidine kinase</fullName>
        <ecNumber evidence="2">2.7.13.3</ecNumber>
    </recommendedName>
</protein>
<dbReference type="PROSITE" id="PS50110">
    <property type="entry name" value="RESPONSE_REGULATORY"/>
    <property type="match status" value="1"/>
</dbReference>
<dbReference type="PANTHER" id="PTHR41523">
    <property type="entry name" value="TWO-COMPONENT SYSTEM SENSOR PROTEIN"/>
    <property type="match status" value="1"/>
</dbReference>
<dbReference type="NCBIfam" id="TIGR00229">
    <property type="entry name" value="sensory_box"/>
    <property type="match status" value="2"/>
</dbReference>
<accession>A0ABX7B736</accession>
<comment type="catalytic activity">
    <reaction evidence="1">
        <text>ATP + protein L-histidine = ADP + protein N-phospho-L-histidine.</text>
        <dbReference type="EC" id="2.7.13.3"/>
    </reaction>
</comment>
<sequence>MSFLRVSVSETGVAIMGAEVFIIDDRSVNRKILTKFASSVGDDINVSDFPNPVEALDACRRTVPDLVITDFKMPLMDGAGFIRALRGHPGTADVPVIVVTAYEDHEIRREALEAGATDFILSPVDPWEFQTRARNLLRLRAQQFVIHRQTMRESEERFRLLVEGVRDYAIVMLDPAGLVTSWNAGAERLLGYREAEILGRPAGVLDPAEGTEGTPLGGTAGEAPPGGVGAMLAQAASDGSVHGEHVRVRKDGSRFQADILVTAMRDDADRLAGFSMVTHDITTRRDMEAALRDALAESQVLLRELHHRVRNNLQVISTVLYLQTLGMPEGDLKHGFRRTQQRIDGLGLLFRNLLGPSRITSVRFDGYLADLCNSLVRDFDAGRQLVRRADIGTMALELDMAGPLGLVIAEILFTAAEGAPARTGGGLTVRVEPESGGLRLSFEFDLAPGAGPPQVGGRYGLGPAVMAALVDQLGARIALDEAAVAGDAPEDGAAAPESRARISLTMPASLFEPV</sequence>
<dbReference type="InterPro" id="IPR000014">
    <property type="entry name" value="PAS"/>
</dbReference>
<dbReference type="CDD" id="cd00130">
    <property type="entry name" value="PAS"/>
    <property type="match status" value="1"/>
</dbReference>
<evidence type="ECO:0000256" key="4">
    <source>
        <dbReference type="ARBA" id="ARBA00022679"/>
    </source>
</evidence>
<evidence type="ECO:0000259" key="11">
    <source>
        <dbReference type="PROSITE" id="PS50112"/>
    </source>
</evidence>
<evidence type="ECO:0000256" key="2">
    <source>
        <dbReference type="ARBA" id="ARBA00012438"/>
    </source>
</evidence>
<dbReference type="InterPro" id="IPR001789">
    <property type="entry name" value="Sig_transdc_resp-reg_receiver"/>
</dbReference>
<evidence type="ECO:0000259" key="12">
    <source>
        <dbReference type="PROSITE" id="PS50113"/>
    </source>
</evidence>